<dbReference type="GO" id="GO:0006811">
    <property type="term" value="P:monoatomic ion transport"/>
    <property type="evidence" value="ECO:0007669"/>
    <property type="project" value="UniProtKB-KW"/>
</dbReference>
<dbReference type="EMBL" id="VBOY01000016">
    <property type="protein sequence ID" value="TMQ68118.1"/>
    <property type="molecule type" value="Genomic_DNA"/>
</dbReference>
<dbReference type="SUPFAM" id="SSF103088">
    <property type="entry name" value="OmpA-like"/>
    <property type="match status" value="1"/>
</dbReference>
<evidence type="ECO:0000256" key="1">
    <source>
        <dbReference type="ARBA" id="ARBA00004571"/>
    </source>
</evidence>
<dbReference type="Gene3D" id="4.10.1080.10">
    <property type="entry name" value="TSP type-3 repeat"/>
    <property type="match status" value="1"/>
</dbReference>
<comment type="caution">
    <text evidence="14">The sequence shown here is derived from an EMBL/GenBank/DDBJ whole genome shotgun (WGS) entry which is preliminary data.</text>
</comment>
<feature type="region of interest" description="Disordered" evidence="11">
    <location>
        <begin position="186"/>
        <end position="223"/>
    </location>
</feature>
<keyword evidence="2" id="KW-0813">Transport</keyword>
<dbReference type="AlphaFoldDB" id="A0A538TWY5"/>
<evidence type="ECO:0000256" key="7">
    <source>
        <dbReference type="ARBA" id="ARBA00023114"/>
    </source>
</evidence>
<name>A0A538TWY5_UNCEI</name>
<dbReference type="SUPFAM" id="SSF103647">
    <property type="entry name" value="TSP type-3 repeat"/>
    <property type="match status" value="1"/>
</dbReference>
<dbReference type="InterPro" id="IPR028974">
    <property type="entry name" value="TSP_type-3_rpt"/>
</dbReference>
<reference evidence="14 15" key="1">
    <citation type="journal article" date="2019" name="Nat. Microbiol.">
        <title>Mediterranean grassland soil C-N compound turnover is dependent on rainfall and depth, and is mediated by genomically divergent microorganisms.</title>
        <authorList>
            <person name="Diamond S."/>
            <person name="Andeer P.F."/>
            <person name="Li Z."/>
            <person name="Crits-Christoph A."/>
            <person name="Burstein D."/>
            <person name="Anantharaman K."/>
            <person name="Lane K.R."/>
            <person name="Thomas B.C."/>
            <person name="Pan C."/>
            <person name="Northen T.R."/>
            <person name="Banfield J.F."/>
        </authorList>
    </citation>
    <scope>NUCLEOTIDE SEQUENCE [LARGE SCALE GENOMIC DNA]</scope>
    <source>
        <strain evidence="14">WS_8</strain>
    </source>
</reference>
<feature type="signal peptide" evidence="12">
    <location>
        <begin position="1"/>
        <end position="21"/>
    </location>
</feature>
<dbReference type="GO" id="GO:0015288">
    <property type="term" value="F:porin activity"/>
    <property type="evidence" value="ECO:0007669"/>
    <property type="project" value="UniProtKB-KW"/>
</dbReference>
<feature type="chain" id="PRO_5021947700" evidence="12">
    <location>
        <begin position="22"/>
        <end position="455"/>
    </location>
</feature>
<dbReference type="GO" id="GO:0046930">
    <property type="term" value="C:pore complex"/>
    <property type="evidence" value="ECO:0007669"/>
    <property type="project" value="UniProtKB-KW"/>
</dbReference>
<keyword evidence="7" id="KW-0626">Porin</keyword>
<dbReference type="InterPro" id="IPR003367">
    <property type="entry name" value="Thrombospondin_3-like_rpt"/>
</dbReference>
<protein>
    <submittedName>
        <fullName evidence="14">OmpA family protein</fullName>
    </submittedName>
</protein>
<evidence type="ECO:0000256" key="5">
    <source>
        <dbReference type="ARBA" id="ARBA00022729"/>
    </source>
</evidence>
<evidence type="ECO:0000256" key="3">
    <source>
        <dbReference type="ARBA" id="ARBA00022452"/>
    </source>
</evidence>
<feature type="non-terminal residue" evidence="14">
    <location>
        <position position="455"/>
    </location>
</feature>
<keyword evidence="6" id="KW-0406">Ion transport</keyword>
<dbReference type="Pfam" id="PF02412">
    <property type="entry name" value="TSP_3"/>
    <property type="match status" value="5"/>
</dbReference>
<dbReference type="Pfam" id="PF00691">
    <property type="entry name" value="OmpA"/>
    <property type="match status" value="1"/>
</dbReference>
<dbReference type="CDD" id="cd07185">
    <property type="entry name" value="OmpA_C-like"/>
    <property type="match status" value="1"/>
</dbReference>
<comment type="subcellular location">
    <subcellularLocation>
        <location evidence="1">Cell outer membrane</location>
        <topology evidence="1">Multi-pass membrane protein</topology>
    </subcellularLocation>
</comment>
<keyword evidence="3" id="KW-1134">Transmembrane beta strand</keyword>
<keyword evidence="5 12" id="KW-0732">Signal</keyword>
<evidence type="ECO:0000313" key="15">
    <source>
        <dbReference type="Proteomes" id="UP000316609"/>
    </source>
</evidence>
<dbReference type="SUPFAM" id="SSF56925">
    <property type="entry name" value="OMPA-like"/>
    <property type="match status" value="1"/>
</dbReference>
<dbReference type="InterPro" id="IPR050330">
    <property type="entry name" value="Bact_OuterMem_StrucFunc"/>
</dbReference>
<evidence type="ECO:0000256" key="6">
    <source>
        <dbReference type="ARBA" id="ARBA00023065"/>
    </source>
</evidence>
<evidence type="ECO:0000256" key="4">
    <source>
        <dbReference type="ARBA" id="ARBA00022692"/>
    </source>
</evidence>
<organism evidence="14 15">
    <name type="scientific">Eiseniibacteriota bacterium</name>
    <dbReference type="NCBI Taxonomy" id="2212470"/>
    <lineage>
        <taxon>Bacteria</taxon>
        <taxon>Candidatus Eiseniibacteriota</taxon>
    </lineage>
</organism>
<dbReference type="GO" id="GO:0005509">
    <property type="term" value="F:calcium ion binding"/>
    <property type="evidence" value="ECO:0007669"/>
    <property type="project" value="InterPro"/>
</dbReference>
<evidence type="ECO:0000256" key="8">
    <source>
        <dbReference type="ARBA" id="ARBA00023136"/>
    </source>
</evidence>
<dbReference type="Proteomes" id="UP000316609">
    <property type="component" value="Unassembled WGS sequence"/>
</dbReference>
<evidence type="ECO:0000259" key="13">
    <source>
        <dbReference type="PROSITE" id="PS51123"/>
    </source>
</evidence>
<sequence>MRLRLTLVVAIAAIVAEVAHAEPVGSHLEFTPLAGWALMDGQQRSNGVPVANDLYFGGRLGYQLRPWVAVEAAAGVTPTQEDVSNGGEVTFFHASGNVVFTPWAGRWGGPFLSAGGGTSRFSPSRGGSAVSQGAFEAAGGLRFWMTDALGLRLEMRQLAYSTDPGSRKINDMIVAGGVLVALGATPRDTDGDGVPDRKDACPDTPRGATVDARGCPKDSDGDGVLDGIDQCPDTPKGATVDAKGCPKDSDGDGVWDGLDQCADTPKGATVDAKGCPKDSDGDGVLDGIDQCPGTAKGCTVDEKGCPKDSDGDGVCDGVDQCPETGPGLKVDAQGCPIEVMEKETELLDTGMIRLQDVNFETDKSALLAESLPLLDVVGAVLSKWPELKIEIGGHTDARGSNAHNQKLSEGRAEAVRTYLVGKFPQLKAEQYTVKGYGESRPLVPNTSALNMAKNR</sequence>
<dbReference type="GO" id="GO:0007155">
    <property type="term" value="P:cell adhesion"/>
    <property type="evidence" value="ECO:0007669"/>
    <property type="project" value="InterPro"/>
</dbReference>
<evidence type="ECO:0000256" key="2">
    <source>
        <dbReference type="ARBA" id="ARBA00022448"/>
    </source>
</evidence>
<dbReference type="InterPro" id="IPR006665">
    <property type="entry name" value="OmpA-like"/>
</dbReference>
<dbReference type="GO" id="GO:0009279">
    <property type="term" value="C:cell outer membrane"/>
    <property type="evidence" value="ECO:0007669"/>
    <property type="project" value="UniProtKB-SubCell"/>
</dbReference>
<dbReference type="InterPro" id="IPR011250">
    <property type="entry name" value="OMP/PagP_B-barrel"/>
</dbReference>
<dbReference type="InterPro" id="IPR036737">
    <property type="entry name" value="OmpA-like_sf"/>
</dbReference>
<dbReference type="PANTHER" id="PTHR30329">
    <property type="entry name" value="STATOR ELEMENT OF FLAGELLAR MOTOR COMPLEX"/>
    <property type="match status" value="1"/>
</dbReference>
<dbReference type="Gene3D" id="3.30.1330.60">
    <property type="entry name" value="OmpA-like domain"/>
    <property type="match status" value="1"/>
</dbReference>
<feature type="compositionally biased region" description="Basic and acidic residues" evidence="11">
    <location>
        <begin position="187"/>
        <end position="201"/>
    </location>
</feature>
<keyword evidence="8 10" id="KW-0472">Membrane</keyword>
<evidence type="ECO:0000256" key="12">
    <source>
        <dbReference type="SAM" id="SignalP"/>
    </source>
</evidence>
<dbReference type="PANTHER" id="PTHR30329:SF21">
    <property type="entry name" value="LIPOPROTEIN YIAD-RELATED"/>
    <property type="match status" value="1"/>
</dbReference>
<dbReference type="PROSITE" id="PS51123">
    <property type="entry name" value="OMPA_2"/>
    <property type="match status" value="1"/>
</dbReference>
<evidence type="ECO:0000256" key="11">
    <source>
        <dbReference type="SAM" id="MobiDB-lite"/>
    </source>
</evidence>
<evidence type="ECO:0000256" key="10">
    <source>
        <dbReference type="PROSITE-ProRule" id="PRU00473"/>
    </source>
</evidence>
<dbReference type="Gene3D" id="2.40.160.20">
    <property type="match status" value="1"/>
</dbReference>
<gene>
    <name evidence="14" type="ORF">E6K78_02405</name>
</gene>
<dbReference type="InterPro" id="IPR006664">
    <property type="entry name" value="OMP_bac"/>
</dbReference>
<feature type="domain" description="OmpA-like" evidence="13">
    <location>
        <begin position="347"/>
        <end position="455"/>
    </location>
</feature>
<keyword evidence="4" id="KW-0812">Transmembrane</keyword>
<dbReference type="PRINTS" id="PR01021">
    <property type="entry name" value="OMPADOMAIN"/>
</dbReference>
<evidence type="ECO:0000256" key="9">
    <source>
        <dbReference type="ARBA" id="ARBA00023237"/>
    </source>
</evidence>
<accession>A0A538TWY5</accession>
<evidence type="ECO:0000313" key="14">
    <source>
        <dbReference type="EMBL" id="TMQ68118.1"/>
    </source>
</evidence>
<keyword evidence="9" id="KW-0998">Cell outer membrane</keyword>
<proteinExistence type="predicted"/>